<reference evidence="2 3" key="2">
    <citation type="submission" date="2018-11" db="EMBL/GenBank/DDBJ databases">
        <authorList>
            <consortium name="Pathogen Informatics"/>
        </authorList>
    </citation>
    <scope>NUCLEOTIDE SEQUENCE [LARGE SCALE GENOMIC DNA]</scope>
    <source>
        <strain evidence="2 3">Egypt</strain>
    </source>
</reference>
<evidence type="ECO:0000313" key="4">
    <source>
        <dbReference type="WBParaSite" id="ECPE_0001586801-mRNA-1"/>
    </source>
</evidence>
<reference evidence="4" key="1">
    <citation type="submission" date="2016-06" db="UniProtKB">
        <authorList>
            <consortium name="WormBaseParasite"/>
        </authorList>
    </citation>
    <scope>IDENTIFICATION</scope>
</reference>
<name>A0A183B9E3_9TREM</name>
<dbReference type="Proteomes" id="UP000272942">
    <property type="component" value="Unassembled WGS sequence"/>
</dbReference>
<dbReference type="WBParaSite" id="ECPE_0001586801-mRNA-1">
    <property type="protein sequence ID" value="ECPE_0001586801-mRNA-1"/>
    <property type="gene ID" value="ECPE_0001586801"/>
</dbReference>
<keyword evidence="1" id="KW-0812">Transmembrane</keyword>
<dbReference type="EMBL" id="UZAN01061897">
    <property type="protein sequence ID" value="VDP93100.1"/>
    <property type="molecule type" value="Genomic_DNA"/>
</dbReference>
<dbReference type="AlphaFoldDB" id="A0A183B9E3"/>
<proteinExistence type="predicted"/>
<sequence length="150" mass="17383">MFFFLSAPNGTVNSPILTNWTTAVVPNVTDILQQNQTIIVSTRTPIHVATANPGGTVERTTPSSIPNWNISWFAPKPDGCSRTNRMACEEWQLVQQVEQHVFTSFVIIYLAAHAIFIFWLYFDASRRRREMRQKDRDYRVSCKFRCHFLI</sequence>
<gene>
    <name evidence="2" type="ORF">ECPE_LOCUS15828</name>
</gene>
<feature type="transmembrane region" description="Helical" evidence="1">
    <location>
        <begin position="101"/>
        <end position="122"/>
    </location>
</feature>
<keyword evidence="3" id="KW-1185">Reference proteome</keyword>
<dbReference type="OrthoDB" id="203862at2759"/>
<evidence type="ECO:0000256" key="1">
    <source>
        <dbReference type="SAM" id="Phobius"/>
    </source>
</evidence>
<evidence type="ECO:0000313" key="2">
    <source>
        <dbReference type="EMBL" id="VDP93100.1"/>
    </source>
</evidence>
<keyword evidence="1" id="KW-1133">Transmembrane helix</keyword>
<protein>
    <submittedName>
        <fullName evidence="4">G_PROTEIN_RECEP_F1_2 domain-containing protein</fullName>
    </submittedName>
</protein>
<keyword evidence="1" id="KW-0472">Membrane</keyword>
<accession>A0A183B9E3</accession>
<evidence type="ECO:0000313" key="3">
    <source>
        <dbReference type="Proteomes" id="UP000272942"/>
    </source>
</evidence>
<organism evidence="4">
    <name type="scientific">Echinostoma caproni</name>
    <dbReference type="NCBI Taxonomy" id="27848"/>
    <lineage>
        <taxon>Eukaryota</taxon>
        <taxon>Metazoa</taxon>
        <taxon>Spiralia</taxon>
        <taxon>Lophotrochozoa</taxon>
        <taxon>Platyhelminthes</taxon>
        <taxon>Trematoda</taxon>
        <taxon>Digenea</taxon>
        <taxon>Plagiorchiida</taxon>
        <taxon>Echinostomata</taxon>
        <taxon>Echinostomatoidea</taxon>
        <taxon>Echinostomatidae</taxon>
        <taxon>Echinostoma</taxon>
    </lineage>
</organism>